<evidence type="ECO:0000259" key="14">
    <source>
        <dbReference type="PROSITE" id="PS51915"/>
    </source>
</evidence>
<sequence length="1124" mass="125540">MGLKSEENFQKKCRLCGRLGRRFTDIFTPHLPSAVTKPNGKLSQLIYKCLQLQVKEDDSLPKKICDDCNKKLASWQNFYKKCEQTQKRLQQYLENWQKSSVHVCSSNQDSVTCPCSYICKDSFQISLGDKTPAETNQTNTSALSKKVENFSSVSSETKIGISMITKNYKNIEYEHREETSSVRNVSDNSNTSEEKVKMPSAGIQKKTVSPEETHNVIEQEHSIVGLKENEQLQITAEVMACVKRIKFSERSLKIKKSVEVHQCHICERTFSSHGKLKAHVTGHLCLSEFQCDKCNKKFRSKFSLRSHLETHSASRNYCCHLCGRLFHTASGLCNHVKLHSEETKRFSCPLCSKQFRQAGHLEQHQRTHTGERPHQCSECELRFTTRCQLSRHVQGVHRCAKKHKCLLCGKEFLYSTNFKAHLLRHAGQRNNKCGECGKTFVTANALFRHRRSHTGDKPFQCSICGKKFADCSNRKRHILRHLQQPVVPRGRKSGPRPKLARISNLKDQTSVHQQPPPSNEAEVLEGQGTTKEFSKLVQVSASPSGGGCQAEGNSNINSSQDNQISGEVIQLCSSSNVELNNLTSVSTSQLPQQFNIYSTKNQFVSYNNMITDASNIYVSLSQDVPQLIQLSAQDTNNFVIQPGDHDVSHFVQNDDTERQYGGKLDSSLKEKLSHSVHILKPTAKANDLTLYTKNVHHENSIQDNGNVVIDKDDKAKLYHNEEDNIDMEADNPKSYVNLRTFLESSEVVETLTSSRNDEVGDGDNGLVNLEYVTLMADDGKGGSFSSRVQEIIVLPRDTIISDYDLSKNAGSLRMVVQGNEGNSDRKPACCTEQIVKEHTEPLTVLTEAFVPSQTINDDSHLSHTADKRKVTQTSSTNCNNLIEVLLPSTNGNKLSSNTGGVNDKVQNDTLDSSNLVQVLLETEGSNTRTQQEYTIRTQQTLLASSDGFGDEDAIIRMLSSQGTVMLSRTLTDFDLTKSPVAEVTQLTESGSEAVGRAMNEDCTQPLLNFKSFSTVDATVMHETTVSKEESSRCIDVTSSDYSHEISPTTAFTSNNSDVNSVRKALSEELKDGMTSGGLQTSDQNEISTGTMDDIEIFELCTEEDFPKFAPIYQVYHTGKSIENV</sequence>
<dbReference type="SMART" id="SM00355">
    <property type="entry name" value="ZnF_C2H2"/>
    <property type="match status" value="8"/>
</dbReference>
<feature type="binding site" evidence="11">
    <location>
        <position position="13"/>
    </location>
    <ligand>
        <name>Zn(2+)</name>
        <dbReference type="ChEBI" id="CHEBI:29105"/>
    </ligand>
</feature>
<dbReference type="SMART" id="SM00868">
    <property type="entry name" value="zf-AD"/>
    <property type="match status" value="1"/>
</dbReference>
<evidence type="ECO:0000256" key="12">
    <source>
        <dbReference type="SAM" id="MobiDB-lite"/>
    </source>
</evidence>
<evidence type="ECO:0000256" key="9">
    <source>
        <dbReference type="ARBA" id="ARBA00023242"/>
    </source>
</evidence>
<keyword evidence="4 10" id="KW-0863">Zinc-finger</keyword>
<keyword evidence="3" id="KW-0677">Repeat</keyword>
<dbReference type="GO" id="GO:0003677">
    <property type="term" value="F:DNA binding"/>
    <property type="evidence" value="ECO:0007669"/>
    <property type="project" value="UniProtKB-KW"/>
</dbReference>
<dbReference type="GO" id="GO:0008270">
    <property type="term" value="F:zinc ion binding"/>
    <property type="evidence" value="ECO:0007669"/>
    <property type="project" value="UniProtKB-UniRule"/>
</dbReference>
<feature type="domain" description="C2H2-type" evidence="13">
    <location>
        <begin position="431"/>
        <end position="458"/>
    </location>
</feature>
<evidence type="ECO:0000256" key="2">
    <source>
        <dbReference type="ARBA" id="ARBA00022723"/>
    </source>
</evidence>
<feature type="domain" description="C2H2-type" evidence="13">
    <location>
        <begin position="289"/>
        <end position="316"/>
    </location>
</feature>
<keyword evidence="8" id="KW-0804">Transcription</keyword>
<dbReference type="SUPFAM" id="SSF57716">
    <property type="entry name" value="Glucocorticoid receptor-like (DNA-binding domain)"/>
    <property type="match status" value="1"/>
</dbReference>
<keyword evidence="16" id="KW-1185">Reference proteome</keyword>
<evidence type="ECO:0000256" key="6">
    <source>
        <dbReference type="ARBA" id="ARBA00023015"/>
    </source>
</evidence>
<name>A0A067RLU0_ZOONE</name>
<accession>A0A067RLU0</accession>
<dbReference type="Gene3D" id="3.30.160.60">
    <property type="entry name" value="Classic Zinc Finger"/>
    <property type="match status" value="5"/>
</dbReference>
<keyword evidence="6" id="KW-0805">Transcription regulation</keyword>
<evidence type="ECO:0000256" key="5">
    <source>
        <dbReference type="ARBA" id="ARBA00022833"/>
    </source>
</evidence>
<feature type="binding site" evidence="11">
    <location>
        <position position="68"/>
    </location>
    <ligand>
        <name>Zn(2+)</name>
        <dbReference type="ChEBI" id="CHEBI:29105"/>
    </ligand>
</feature>
<feature type="domain" description="C2H2-type" evidence="13">
    <location>
        <begin position="374"/>
        <end position="402"/>
    </location>
</feature>
<proteinExistence type="predicted"/>
<keyword evidence="2 11" id="KW-0479">Metal-binding</keyword>
<feature type="domain" description="ZAD" evidence="14">
    <location>
        <begin position="11"/>
        <end position="92"/>
    </location>
</feature>
<feature type="domain" description="C2H2-type" evidence="13">
    <location>
        <begin position="403"/>
        <end position="430"/>
    </location>
</feature>
<dbReference type="InterPro" id="IPR013087">
    <property type="entry name" value="Znf_C2H2_type"/>
</dbReference>
<dbReference type="FunFam" id="3.30.160.60:FF:000100">
    <property type="entry name" value="Zinc finger 45-like"/>
    <property type="match status" value="1"/>
</dbReference>
<organism evidence="15 16">
    <name type="scientific">Zootermopsis nevadensis</name>
    <name type="common">Dampwood termite</name>
    <dbReference type="NCBI Taxonomy" id="136037"/>
    <lineage>
        <taxon>Eukaryota</taxon>
        <taxon>Metazoa</taxon>
        <taxon>Ecdysozoa</taxon>
        <taxon>Arthropoda</taxon>
        <taxon>Hexapoda</taxon>
        <taxon>Insecta</taxon>
        <taxon>Pterygota</taxon>
        <taxon>Neoptera</taxon>
        <taxon>Polyneoptera</taxon>
        <taxon>Dictyoptera</taxon>
        <taxon>Blattodea</taxon>
        <taxon>Blattoidea</taxon>
        <taxon>Termitoidae</taxon>
        <taxon>Termopsidae</taxon>
        <taxon>Zootermopsis</taxon>
    </lineage>
</organism>
<dbReference type="GO" id="GO:0010468">
    <property type="term" value="P:regulation of gene expression"/>
    <property type="evidence" value="ECO:0007669"/>
    <property type="project" value="TreeGrafter"/>
</dbReference>
<evidence type="ECO:0000256" key="11">
    <source>
        <dbReference type="PROSITE-ProRule" id="PRU01263"/>
    </source>
</evidence>
<feature type="region of interest" description="Disordered" evidence="12">
    <location>
        <begin position="179"/>
        <end position="211"/>
    </location>
</feature>
<dbReference type="PANTHER" id="PTHR16515:SF49">
    <property type="entry name" value="GASTRULA ZINC FINGER PROTEIN XLCGF49.1-LIKE-RELATED"/>
    <property type="match status" value="1"/>
</dbReference>
<dbReference type="InterPro" id="IPR036236">
    <property type="entry name" value="Znf_C2H2_sf"/>
</dbReference>
<feature type="compositionally biased region" description="Basic residues" evidence="12">
    <location>
        <begin position="489"/>
        <end position="499"/>
    </location>
</feature>
<dbReference type="InterPro" id="IPR012934">
    <property type="entry name" value="Znf_AD"/>
</dbReference>
<feature type="region of interest" description="Disordered" evidence="12">
    <location>
        <begin position="487"/>
        <end position="526"/>
    </location>
</feature>
<feature type="domain" description="C2H2-type" evidence="13">
    <location>
        <begin position="317"/>
        <end position="344"/>
    </location>
</feature>
<evidence type="ECO:0000259" key="13">
    <source>
        <dbReference type="PROSITE" id="PS50157"/>
    </source>
</evidence>
<gene>
    <name evidence="15" type="ORF">L798_01724</name>
</gene>
<evidence type="ECO:0000313" key="16">
    <source>
        <dbReference type="Proteomes" id="UP000027135"/>
    </source>
</evidence>
<dbReference type="PROSITE" id="PS50157">
    <property type="entry name" value="ZINC_FINGER_C2H2_2"/>
    <property type="match status" value="8"/>
</dbReference>
<evidence type="ECO:0000256" key="7">
    <source>
        <dbReference type="ARBA" id="ARBA00023125"/>
    </source>
</evidence>
<dbReference type="InterPro" id="IPR050331">
    <property type="entry name" value="Zinc_finger"/>
</dbReference>
<dbReference type="Proteomes" id="UP000027135">
    <property type="component" value="Unassembled WGS sequence"/>
</dbReference>
<keyword evidence="9" id="KW-0539">Nucleus</keyword>
<feature type="binding site" evidence="11">
    <location>
        <position position="65"/>
    </location>
    <ligand>
        <name>Zn(2+)</name>
        <dbReference type="ChEBI" id="CHEBI:29105"/>
    </ligand>
</feature>
<dbReference type="eggNOG" id="KOG1721">
    <property type="taxonomic scope" value="Eukaryota"/>
</dbReference>
<dbReference type="EMBL" id="KK852549">
    <property type="protein sequence ID" value="KDR21570.1"/>
    <property type="molecule type" value="Genomic_DNA"/>
</dbReference>
<feature type="compositionally biased region" description="Polar residues" evidence="12">
    <location>
        <begin position="181"/>
        <end position="191"/>
    </location>
</feature>
<keyword evidence="7" id="KW-0238">DNA-binding</keyword>
<dbReference type="OrthoDB" id="8191038at2759"/>
<evidence type="ECO:0000256" key="8">
    <source>
        <dbReference type="ARBA" id="ARBA00023163"/>
    </source>
</evidence>
<dbReference type="Pfam" id="PF00096">
    <property type="entry name" value="zf-C2H2"/>
    <property type="match status" value="4"/>
</dbReference>
<evidence type="ECO:0000256" key="10">
    <source>
        <dbReference type="PROSITE-ProRule" id="PRU00042"/>
    </source>
</evidence>
<keyword evidence="5 11" id="KW-0862">Zinc</keyword>
<feature type="binding site" evidence="11">
    <location>
        <position position="16"/>
    </location>
    <ligand>
        <name>Zn(2+)</name>
        <dbReference type="ChEBI" id="CHEBI:29105"/>
    </ligand>
</feature>
<protein>
    <submittedName>
        <fullName evidence="15">Uncharacterized protein</fullName>
    </submittedName>
</protein>
<dbReference type="PROSITE" id="PS51915">
    <property type="entry name" value="ZAD"/>
    <property type="match status" value="1"/>
</dbReference>
<dbReference type="GO" id="GO:0005634">
    <property type="term" value="C:nucleus"/>
    <property type="evidence" value="ECO:0007669"/>
    <property type="project" value="UniProtKB-SubCell"/>
</dbReference>
<comment type="subcellular location">
    <subcellularLocation>
        <location evidence="1">Nucleus</location>
    </subcellularLocation>
</comment>
<dbReference type="Gene3D" id="3.40.1800.20">
    <property type="match status" value="1"/>
</dbReference>
<dbReference type="SUPFAM" id="SSF57667">
    <property type="entry name" value="beta-beta-alpha zinc fingers"/>
    <property type="match status" value="4"/>
</dbReference>
<dbReference type="PROSITE" id="PS00028">
    <property type="entry name" value="ZINC_FINGER_C2H2_1"/>
    <property type="match status" value="7"/>
</dbReference>
<dbReference type="FunFam" id="3.30.160.60:FF:000072">
    <property type="entry name" value="zinc finger protein 143 isoform X1"/>
    <property type="match status" value="1"/>
</dbReference>
<feature type="domain" description="C2H2-type" evidence="13">
    <location>
        <begin position="261"/>
        <end position="283"/>
    </location>
</feature>
<dbReference type="FunFam" id="3.30.160.60:FF:000965">
    <property type="entry name" value="Neurotrophin receptor-interacting factor homolog"/>
    <property type="match status" value="1"/>
</dbReference>
<evidence type="ECO:0000256" key="1">
    <source>
        <dbReference type="ARBA" id="ARBA00004123"/>
    </source>
</evidence>
<evidence type="ECO:0000313" key="15">
    <source>
        <dbReference type="EMBL" id="KDR21570.1"/>
    </source>
</evidence>
<dbReference type="FunFam" id="3.30.160.60:FF:000446">
    <property type="entry name" value="Zinc finger protein"/>
    <property type="match status" value="1"/>
</dbReference>
<reference evidence="15 16" key="1">
    <citation type="journal article" date="2014" name="Nat. Commun.">
        <title>Molecular traces of alternative social organization in a termite genome.</title>
        <authorList>
            <person name="Terrapon N."/>
            <person name="Li C."/>
            <person name="Robertson H.M."/>
            <person name="Ji L."/>
            <person name="Meng X."/>
            <person name="Booth W."/>
            <person name="Chen Z."/>
            <person name="Childers C.P."/>
            <person name="Glastad K.M."/>
            <person name="Gokhale K."/>
            <person name="Gowin J."/>
            <person name="Gronenberg W."/>
            <person name="Hermansen R.A."/>
            <person name="Hu H."/>
            <person name="Hunt B.G."/>
            <person name="Huylmans A.K."/>
            <person name="Khalil S.M."/>
            <person name="Mitchell R.D."/>
            <person name="Munoz-Torres M.C."/>
            <person name="Mustard J.A."/>
            <person name="Pan H."/>
            <person name="Reese J.T."/>
            <person name="Scharf M.E."/>
            <person name="Sun F."/>
            <person name="Vogel H."/>
            <person name="Xiao J."/>
            <person name="Yang W."/>
            <person name="Yang Z."/>
            <person name="Yang Z."/>
            <person name="Zhou J."/>
            <person name="Zhu J."/>
            <person name="Brent C.S."/>
            <person name="Elsik C.G."/>
            <person name="Goodisman M.A."/>
            <person name="Liberles D.A."/>
            <person name="Roe R.M."/>
            <person name="Vargo E.L."/>
            <person name="Vilcinskas A."/>
            <person name="Wang J."/>
            <person name="Bornberg-Bauer E."/>
            <person name="Korb J."/>
            <person name="Zhang G."/>
            <person name="Liebig J."/>
        </authorList>
    </citation>
    <scope>NUCLEOTIDE SEQUENCE [LARGE SCALE GENOMIC DNA]</scope>
    <source>
        <tissue evidence="15">Whole organism</tissue>
    </source>
</reference>
<feature type="domain" description="C2H2-type" evidence="13">
    <location>
        <begin position="459"/>
        <end position="486"/>
    </location>
</feature>
<feature type="domain" description="C2H2-type" evidence="13">
    <location>
        <begin position="346"/>
        <end position="373"/>
    </location>
</feature>
<evidence type="ECO:0000256" key="3">
    <source>
        <dbReference type="ARBA" id="ARBA00022737"/>
    </source>
</evidence>
<dbReference type="InParanoid" id="A0A067RLU0"/>
<dbReference type="AlphaFoldDB" id="A0A067RLU0"/>
<dbReference type="Pfam" id="PF07776">
    <property type="entry name" value="zf-AD"/>
    <property type="match status" value="1"/>
</dbReference>
<evidence type="ECO:0000256" key="4">
    <source>
        <dbReference type="ARBA" id="ARBA00022771"/>
    </source>
</evidence>
<dbReference type="PANTHER" id="PTHR16515">
    <property type="entry name" value="PR DOMAIN ZINC FINGER PROTEIN"/>
    <property type="match status" value="1"/>
</dbReference>